<dbReference type="Pfam" id="PF00856">
    <property type="entry name" value="SET"/>
    <property type="match status" value="1"/>
</dbReference>
<evidence type="ECO:0000256" key="1">
    <source>
        <dbReference type="SAM" id="MobiDB-lite"/>
    </source>
</evidence>
<dbReference type="InterPro" id="IPR046341">
    <property type="entry name" value="SET_dom_sf"/>
</dbReference>
<dbReference type="GO" id="GO:0016279">
    <property type="term" value="F:protein-lysine N-methyltransferase activity"/>
    <property type="evidence" value="ECO:0007669"/>
    <property type="project" value="TreeGrafter"/>
</dbReference>
<dbReference type="InterPro" id="IPR001214">
    <property type="entry name" value="SET_dom"/>
</dbReference>
<accession>A0A7S3PX40</accession>
<proteinExistence type="predicted"/>
<gene>
    <name evidence="3" type="ORF">CDEB00056_LOCUS3267</name>
</gene>
<name>A0A7S3PX40_9STRA</name>
<protein>
    <recommendedName>
        <fullName evidence="2">SET domain-containing protein</fullName>
    </recommendedName>
</protein>
<evidence type="ECO:0000259" key="2">
    <source>
        <dbReference type="Pfam" id="PF00856"/>
    </source>
</evidence>
<dbReference type="PANTHER" id="PTHR13271">
    <property type="entry name" value="UNCHARACTERIZED PUTATIVE METHYLTRANSFERASE"/>
    <property type="match status" value="1"/>
</dbReference>
<feature type="domain" description="SET" evidence="2">
    <location>
        <begin position="35"/>
        <end position="296"/>
    </location>
</feature>
<feature type="region of interest" description="Disordered" evidence="1">
    <location>
        <begin position="585"/>
        <end position="610"/>
    </location>
</feature>
<sequence>MSSQEWYTSLTGWIDTNGGFVNKSMVLREQSSDDRGIVASENIAKGTLLIRLPANLAVSGESFPAEYTILPGDETDTIAKTTSMTTRSASPWLRCVAGLLSTYLKKEREGCHQYTQSLPQAYDTLLHESSWPDDQIDNYLSGTTIGKIASQDRKSNMLRSRFDTVVKPYLISIGLLNGEIDTDEVFRTFQMVCACISTRGFHLKEERGNSPTITDTAQQSQEAYNGPFLLPFIDLLNHTSGCKKCTTLQRQSTGIRHQTSGIKTTKDEDRDGAQATFIMTAERDILKEEEILHSYGDHLTSCQLLQTFGFVEDSLVQRAYSQSFASTNKYVLSNGITPAVLSREDVINACQIIVISNVPRDLEQHIMSTPSLEDEFDVWDLPEKEDVDARNESEVRRQISEDILVNYDDVMSDELITLCCAQFLPSEAYEEIIEEGEEHTDDKGDDEKVAEINITILSKDVLGDYFLGNLIAFAIQVALKKKIEAYVEIELPRIVALESCSSDVKGLTRNGNSPIDIRMEHDCARLKELYMFRNSNDAKEEDPSSIAALSHAIYGLAIRVEEIACLQQLHEECSTLTKSGHVLELKTDDKNAGPSGDDDSDGRRSKKIKL</sequence>
<reference evidence="3" key="1">
    <citation type="submission" date="2021-01" db="EMBL/GenBank/DDBJ databases">
        <authorList>
            <person name="Corre E."/>
            <person name="Pelletier E."/>
            <person name="Niang G."/>
            <person name="Scheremetjew M."/>
            <person name="Finn R."/>
            <person name="Kale V."/>
            <person name="Holt S."/>
            <person name="Cochrane G."/>
            <person name="Meng A."/>
            <person name="Brown T."/>
            <person name="Cohen L."/>
        </authorList>
    </citation>
    <scope>NUCLEOTIDE SEQUENCE</scope>
    <source>
        <strain evidence="3">MM31A-1</strain>
    </source>
</reference>
<organism evidence="3">
    <name type="scientific">Chaetoceros debilis</name>
    <dbReference type="NCBI Taxonomy" id="122233"/>
    <lineage>
        <taxon>Eukaryota</taxon>
        <taxon>Sar</taxon>
        <taxon>Stramenopiles</taxon>
        <taxon>Ochrophyta</taxon>
        <taxon>Bacillariophyta</taxon>
        <taxon>Coscinodiscophyceae</taxon>
        <taxon>Chaetocerotophycidae</taxon>
        <taxon>Chaetocerotales</taxon>
        <taxon>Chaetocerotaceae</taxon>
        <taxon>Chaetoceros</taxon>
    </lineage>
</organism>
<dbReference type="SUPFAM" id="SSF82199">
    <property type="entry name" value="SET domain"/>
    <property type="match status" value="1"/>
</dbReference>
<dbReference type="AlphaFoldDB" id="A0A7S3PX40"/>
<dbReference type="Gene3D" id="3.90.1410.10">
    <property type="entry name" value="set domain protein methyltransferase, domain 1"/>
    <property type="match status" value="1"/>
</dbReference>
<dbReference type="EMBL" id="HBIO01004734">
    <property type="protein sequence ID" value="CAE0458426.1"/>
    <property type="molecule type" value="Transcribed_RNA"/>
</dbReference>
<dbReference type="InterPro" id="IPR050600">
    <property type="entry name" value="SETD3_SETD6_MTase"/>
</dbReference>
<dbReference type="CDD" id="cd10527">
    <property type="entry name" value="SET_LSMT"/>
    <property type="match status" value="1"/>
</dbReference>
<evidence type="ECO:0000313" key="3">
    <source>
        <dbReference type="EMBL" id="CAE0458426.1"/>
    </source>
</evidence>